<feature type="compositionally biased region" description="Polar residues" evidence="1">
    <location>
        <begin position="464"/>
        <end position="479"/>
    </location>
</feature>
<dbReference type="GO" id="GO:0031011">
    <property type="term" value="C:Ino80 complex"/>
    <property type="evidence" value="ECO:0007669"/>
    <property type="project" value="InterPro"/>
</dbReference>
<dbReference type="AlphaFoldDB" id="A0A2V1DTW1"/>
<feature type="region of interest" description="Disordered" evidence="1">
    <location>
        <begin position="1"/>
        <end position="86"/>
    </location>
</feature>
<feature type="compositionally biased region" description="Polar residues" evidence="1">
    <location>
        <begin position="66"/>
        <end position="86"/>
    </location>
</feature>
<feature type="compositionally biased region" description="Acidic residues" evidence="1">
    <location>
        <begin position="692"/>
        <end position="708"/>
    </location>
</feature>
<keyword evidence="3" id="KW-1185">Reference proteome</keyword>
<name>A0A2V1DTW1_9PLEO</name>
<feature type="region of interest" description="Disordered" evidence="1">
    <location>
        <begin position="669"/>
        <end position="740"/>
    </location>
</feature>
<feature type="compositionally biased region" description="Basic and acidic residues" evidence="1">
    <location>
        <begin position="432"/>
        <end position="445"/>
    </location>
</feature>
<dbReference type="PANTHER" id="PTHR37287">
    <property type="entry name" value="INO EIGHTY SUBUNIT 1"/>
    <property type="match status" value="1"/>
</dbReference>
<dbReference type="InterPro" id="IPR038014">
    <property type="entry name" value="Ies1"/>
</dbReference>
<feature type="region of interest" description="Disordered" evidence="1">
    <location>
        <begin position="401"/>
        <end position="493"/>
    </location>
</feature>
<feature type="compositionally biased region" description="Polar residues" evidence="1">
    <location>
        <begin position="446"/>
        <end position="455"/>
    </location>
</feature>
<protein>
    <recommendedName>
        <fullName evidence="4">Ino eighty subunit 1</fullName>
    </recommendedName>
</protein>
<feature type="compositionally biased region" description="Acidic residues" evidence="1">
    <location>
        <begin position="716"/>
        <end position="725"/>
    </location>
</feature>
<gene>
    <name evidence="2" type="ORF">DM02DRAFT_727986</name>
</gene>
<evidence type="ECO:0000313" key="2">
    <source>
        <dbReference type="EMBL" id="PVI01362.1"/>
    </source>
</evidence>
<organism evidence="2 3">
    <name type="scientific">Periconia macrospinosa</name>
    <dbReference type="NCBI Taxonomy" id="97972"/>
    <lineage>
        <taxon>Eukaryota</taxon>
        <taxon>Fungi</taxon>
        <taxon>Dikarya</taxon>
        <taxon>Ascomycota</taxon>
        <taxon>Pezizomycotina</taxon>
        <taxon>Dothideomycetes</taxon>
        <taxon>Pleosporomycetidae</taxon>
        <taxon>Pleosporales</taxon>
        <taxon>Massarineae</taxon>
        <taxon>Periconiaceae</taxon>
        <taxon>Periconia</taxon>
    </lineage>
</organism>
<evidence type="ECO:0000256" key="1">
    <source>
        <dbReference type="SAM" id="MobiDB-lite"/>
    </source>
</evidence>
<reference evidence="2 3" key="1">
    <citation type="journal article" date="2018" name="Sci. Rep.">
        <title>Comparative genomics provides insights into the lifestyle and reveals functional heterogeneity of dark septate endophytic fungi.</title>
        <authorList>
            <person name="Knapp D.G."/>
            <person name="Nemeth J.B."/>
            <person name="Barry K."/>
            <person name="Hainaut M."/>
            <person name="Henrissat B."/>
            <person name="Johnson J."/>
            <person name="Kuo A."/>
            <person name="Lim J.H.P."/>
            <person name="Lipzen A."/>
            <person name="Nolan M."/>
            <person name="Ohm R.A."/>
            <person name="Tamas L."/>
            <person name="Grigoriev I.V."/>
            <person name="Spatafora J.W."/>
            <person name="Nagy L.G."/>
            <person name="Kovacs G.M."/>
        </authorList>
    </citation>
    <scope>NUCLEOTIDE SEQUENCE [LARGE SCALE GENOMIC DNA]</scope>
    <source>
        <strain evidence="2 3">DSE2036</strain>
    </source>
</reference>
<proteinExistence type="predicted"/>
<dbReference type="PANTHER" id="PTHR37287:SF1">
    <property type="entry name" value="INO EIGHTY SUBUNIT 1"/>
    <property type="match status" value="1"/>
</dbReference>
<dbReference type="OrthoDB" id="5413003at2759"/>
<evidence type="ECO:0000313" key="3">
    <source>
        <dbReference type="Proteomes" id="UP000244855"/>
    </source>
</evidence>
<dbReference type="Proteomes" id="UP000244855">
    <property type="component" value="Unassembled WGS sequence"/>
</dbReference>
<sequence length="740" mass="83090">MDAESASAAPPVRSEEPDSRNSLRHILAAEPSTMEDTKASTNSQANTPGPDDTDAMQGDSEEATKTSKSYYTANPTTVRRNANGSVSSVYSGNKIRHLKKEDGVPLWRKDIQYDFLKQVFEDDKQVFTKPDGSKGHTFADIYLDAMAKSSKCSKILKDKLLTERPAAINMAMVCLLVNVGRMNTTLNFFPEMRAQLRTYHSIPSLQAHQDPNAYKQLQDAPRLKSILKGATEDHEQPSTIEDIREKSIPRTNPVNLIFVLSQYAPKISELHFFPPRDFFDLVMRPNLSSKSRATAFLWLMWWYLESDFSKEAALNNPFGAGQYGQGDESATGGLPIKCPPFEFLTPEQEALENVDTVDEKNFGEIKRKERTAILQSDMAPIVTGPKRPNKKAFNQNPVFSVLADDGASTPGRERQSPSHGSARGRGKLAKSLIERDYPSDTDRTRSVSPPGSVYNTGKKATPNMRINTLLNEDTPSSTPAPKGPGRGNWSRSRNTGIRAFKSKLEQANSQDGQSPSGNAATFAGPHGFYLPLNGSDPSHKRTRPLTQHQLAVEQYRRRRVDVILDRVIREEWKKAAKRRKKQSSFLRAWIRCKGMQDGYDTDEESNTQALHQQDIDVGTKTPPPIPAGLVPINYADEIDDKGEEVYYRNKMINRAIRRMDRWEENKLITRTNPKQESQHRIANGTNGVALEREEESADEDEEMADADEAMERRDDEDMDSDEEERVYDPNTLPPLPAHMG</sequence>
<dbReference type="EMBL" id="KZ805359">
    <property type="protein sequence ID" value="PVI01362.1"/>
    <property type="molecule type" value="Genomic_DNA"/>
</dbReference>
<dbReference type="STRING" id="97972.A0A2V1DTW1"/>
<evidence type="ECO:0008006" key="4">
    <source>
        <dbReference type="Google" id="ProtNLM"/>
    </source>
</evidence>
<feature type="compositionally biased region" description="Pro residues" evidence="1">
    <location>
        <begin position="731"/>
        <end position="740"/>
    </location>
</feature>
<accession>A0A2V1DTW1</accession>